<dbReference type="OrthoDB" id="2679253at2759"/>
<organism evidence="1 2">
    <name type="scientific">Pisolithus microcarpus 441</name>
    <dbReference type="NCBI Taxonomy" id="765257"/>
    <lineage>
        <taxon>Eukaryota</taxon>
        <taxon>Fungi</taxon>
        <taxon>Dikarya</taxon>
        <taxon>Basidiomycota</taxon>
        <taxon>Agaricomycotina</taxon>
        <taxon>Agaricomycetes</taxon>
        <taxon>Agaricomycetidae</taxon>
        <taxon>Boletales</taxon>
        <taxon>Sclerodermatineae</taxon>
        <taxon>Pisolithaceae</taxon>
        <taxon>Pisolithus</taxon>
    </lineage>
</organism>
<accession>A0A0C9XE34</accession>
<dbReference type="HOGENOM" id="CLU_112975_0_0_1"/>
<dbReference type="EMBL" id="KN834627">
    <property type="protein sequence ID" value="KIK10505.1"/>
    <property type="molecule type" value="Genomic_DNA"/>
</dbReference>
<reference evidence="2" key="2">
    <citation type="submission" date="2015-01" db="EMBL/GenBank/DDBJ databases">
        <title>Evolutionary Origins and Diversification of the Mycorrhizal Mutualists.</title>
        <authorList>
            <consortium name="DOE Joint Genome Institute"/>
            <consortium name="Mycorrhizal Genomics Consortium"/>
            <person name="Kohler A."/>
            <person name="Kuo A."/>
            <person name="Nagy L.G."/>
            <person name="Floudas D."/>
            <person name="Copeland A."/>
            <person name="Barry K.W."/>
            <person name="Cichocki N."/>
            <person name="Veneault-Fourrey C."/>
            <person name="LaButti K."/>
            <person name="Lindquist E.A."/>
            <person name="Lipzen A."/>
            <person name="Lundell T."/>
            <person name="Morin E."/>
            <person name="Murat C."/>
            <person name="Riley R."/>
            <person name="Ohm R."/>
            <person name="Sun H."/>
            <person name="Tunlid A."/>
            <person name="Henrissat B."/>
            <person name="Grigoriev I.V."/>
            <person name="Hibbett D.S."/>
            <person name="Martin F."/>
        </authorList>
    </citation>
    <scope>NUCLEOTIDE SEQUENCE [LARGE SCALE GENOMIC DNA]</scope>
    <source>
        <strain evidence="2">441</strain>
    </source>
</reference>
<evidence type="ECO:0000313" key="1">
    <source>
        <dbReference type="EMBL" id="KIK10505.1"/>
    </source>
</evidence>
<name>A0A0C9XE34_9AGAM</name>
<dbReference type="AlphaFoldDB" id="A0A0C9XE34"/>
<protein>
    <submittedName>
        <fullName evidence="1">Uncharacterized protein</fullName>
    </submittedName>
</protein>
<proteinExistence type="predicted"/>
<dbReference type="Proteomes" id="UP000054018">
    <property type="component" value="Unassembled WGS sequence"/>
</dbReference>
<dbReference type="STRING" id="765257.A0A0C9XE34"/>
<evidence type="ECO:0000313" key="2">
    <source>
        <dbReference type="Proteomes" id="UP000054018"/>
    </source>
</evidence>
<reference evidence="1 2" key="1">
    <citation type="submission" date="2014-04" db="EMBL/GenBank/DDBJ databases">
        <authorList>
            <consortium name="DOE Joint Genome Institute"/>
            <person name="Kuo A."/>
            <person name="Kohler A."/>
            <person name="Costa M.D."/>
            <person name="Nagy L.G."/>
            <person name="Floudas D."/>
            <person name="Copeland A."/>
            <person name="Barry K.W."/>
            <person name="Cichocki N."/>
            <person name="Veneault-Fourrey C."/>
            <person name="LaButti K."/>
            <person name="Lindquist E.A."/>
            <person name="Lipzen A."/>
            <person name="Lundell T."/>
            <person name="Morin E."/>
            <person name="Murat C."/>
            <person name="Sun H."/>
            <person name="Tunlid A."/>
            <person name="Henrissat B."/>
            <person name="Grigoriev I.V."/>
            <person name="Hibbett D.S."/>
            <person name="Martin F."/>
            <person name="Nordberg H.P."/>
            <person name="Cantor M.N."/>
            <person name="Hua S.X."/>
        </authorList>
    </citation>
    <scope>NUCLEOTIDE SEQUENCE [LARGE SCALE GENOMIC DNA]</scope>
    <source>
        <strain evidence="1 2">441</strain>
    </source>
</reference>
<gene>
    <name evidence="1" type="ORF">PISMIDRAFT_124316</name>
</gene>
<keyword evidence="2" id="KW-1185">Reference proteome</keyword>
<sequence>MTAIAASCSTNHPHDFKTEFHPCSKCSTLYQSFEDFGQQNPEHIMAPDSEPWHLFASEGNYIFAMIAVEAGLSSTQVDTLLTLVHCIGKGMASITLVNDAGLHTASDRAVSQLTPFLKFKITVPYKGEDVIFQVHMCPLWDWALNLLQNPSLTLHSSGKFE</sequence>